<evidence type="ECO:0000313" key="2">
    <source>
        <dbReference type="Proteomes" id="UP001055811"/>
    </source>
</evidence>
<evidence type="ECO:0000313" key="1">
    <source>
        <dbReference type="EMBL" id="KAI3698297.1"/>
    </source>
</evidence>
<gene>
    <name evidence="1" type="ORF">L2E82_41744</name>
</gene>
<accession>A0ACB8ZKE0</accession>
<sequence length="122" mass="13807">MSALSTSSALLPKNQPNQLSSGSSLKKHHHGFTKLSFGTSKRTFSIQAGYRTKRRKISVSESTQEVTILLNYLSSTKWGEKTDNHNRPGVVFGKDLRFANDEIAPLHDRDLKNLKNFTWFLI</sequence>
<proteinExistence type="predicted"/>
<dbReference type="EMBL" id="CM042016">
    <property type="protein sequence ID" value="KAI3698297.1"/>
    <property type="molecule type" value="Genomic_DNA"/>
</dbReference>
<organism evidence="1 2">
    <name type="scientific">Cichorium intybus</name>
    <name type="common">Chicory</name>
    <dbReference type="NCBI Taxonomy" id="13427"/>
    <lineage>
        <taxon>Eukaryota</taxon>
        <taxon>Viridiplantae</taxon>
        <taxon>Streptophyta</taxon>
        <taxon>Embryophyta</taxon>
        <taxon>Tracheophyta</taxon>
        <taxon>Spermatophyta</taxon>
        <taxon>Magnoliopsida</taxon>
        <taxon>eudicotyledons</taxon>
        <taxon>Gunneridae</taxon>
        <taxon>Pentapetalae</taxon>
        <taxon>asterids</taxon>
        <taxon>campanulids</taxon>
        <taxon>Asterales</taxon>
        <taxon>Asteraceae</taxon>
        <taxon>Cichorioideae</taxon>
        <taxon>Cichorieae</taxon>
        <taxon>Cichoriinae</taxon>
        <taxon>Cichorium</taxon>
    </lineage>
</organism>
<dbReference type="Proteomes" id="UP001055811">
    <property type="component" value="Linkage Group LG08"/>
</dbReference>
<protein>
    <submittedName>
        <fullName evidence="1">Uncharacterized protein</fullName>
    </submittedName>
</protein>
<comment type="caution">
    <text evidence="1">The sequence shown here is derived from an EMBL/GenBank/DDBJ whole genome shotgun (WGS) entry which is preliminary data.</text>
</comment>
<name>A0ACB8ZKE0_CICIN</name>
<reference evidence="2" key="1">
    <citation type="journal article" date="2022" name="Mol. Ecol. Resour.">
        <title>The genomes of chicory, endive, great burdock and yacon provide insights into Asteraceae palaeo-polyploidization history and plant inulin production.</title>
        <authorList>
            <person name="Fan W."/>
            <person name="Wang S."/>
            <person name="Wang H."/>
            <person name="Wang A."/>
            <person name="Jiang F."/>
            <person name="Liu H."/>
            <person name="Zhao H."/>
            <person name="Xu D."/>
            <person name="Zhang Y."/>
        </authorList>
    </citation>
    <scope>NUCLEOTIDE SEQUENCE [LARGE SCALE GENOMIC DNA]</scope>
    <source>
        <strain evidence="2">cv. Punajuju</strain>
    </source>
</reference>
<keyword evidence="2" id="KW-1185">Reference proteome</keyword>
<reference evidence="1 2" key="2">
    <citation type="journal article" date="2022" name="Mol. Ecol. Resour.">
        <title>The genomes of chicory, endive, great burdock and yacon provide insights into Asteraceae paleo-polyploidization history and plant inulin production.</title>
        <authorList>
            <person name="Fan W."/>
            <person name="Wang S."/>
            <person name="Wang H."/>
            <person name="Wang A."/>
            <person name="Jiang F."/>
            <person name="Liu H."/>
            <person name="Zhao H."/>
            <person name="Xu D."/>
            <person name="Zhang Y."/>
        </authorList>
    </citation>
    <scope>NUCLEOTIDE SEQUENCE [LARGE SCALE GENOMIC DNA]</scope>
    <source>
        <strain evidence="2">cv. Punajuju</strain>
        <tissue evidence="1">Leaves</tissue>
    </source>
</reference>